<keyword evidence="6 8" id="KW-1133">Transmembrane helix</keyword>
<evidence type="ECO:0000256" key="6">
    <source>
        <dbReference type="ARBA" id="ARBA00022989"/>
    </source>
</evidence>
<evidence type="ECO:0000256" key="2">
    <source>
        <dbReference type="ARBA" id="ARBA00022475"/>
    </source>
</evidence>
<protein>
    <submittedName>
        <fullName evidence="9">Uncharacterized protein</fullName>
    </submittedName>
</protein>
<keyword evidence="5 8" id="KW-0812">Transmembrane</keyword>
<organism evidence="9 10">
    <name type="scientific">Falsiroseomonas bella</name>
    <dbReference type="NCBI Taxonomy" id="2184016"/>
    <lineage>
        <taxon>Bacteria</taxon>
        <taxon>Pseudomonadati</taxon>
        <taxon>Pseudomonadota</taxon>
        <taxon>Alphaproteobacteria</taxon>
        <taxon>Acetobacterales</taxon>
        <taxon>Roseomonadaceae</taxon>
        <taxon>Falsiroseomonas</taxon>
    </lineage>
</organism>
<sequence length="533" mass="56804">MAPAADRTALAWPRDLAAILLIIAGVLLFRSTSFVPAVVDTDEGLYMVQAREWLRGGWPLVAAWDMHPVGAPALFALAFLAFGVSVESARLLGVICVAATGCALFATARVAGAPRPVGVAAALLYAAQSVLLSGLSVNTELLIAPFITSAMAIGLAGFSRGLRTLAEAPGTGAIVAAGLLVGCALLVKQVVVPEGCLVFALLTFPALLRGALPWRRFLAYAALYAVLCAAPFVLMGLAYWVQGWLADYIDGSLMAPFRYSMERAPAQEAWRRIYSALLQLPFALALGLVALLFWRPRQVTEPLGLLTSAAFLWFIVASLAIAAPGFYFTHYFLLWLPPLSLLAAMGAWRLGHAVARPGLARPAFAGLVGVVAVDAWMSELYVRVDRGPSWIHPDPDPVRLVAARVAEAAGPDGDAFLANYHPSVYVLAGVRIATRFPFPPHLTGNFEDLSDTSTEAELARVLAGRPRVIVVDRGWMKNIRPAAAAQVQAAIDADYDLFAEVQERRGPVEIWRLRDAPAAPASTAPGTARPSAP</sequence>
<keyword evidence="10" id="KW-1185">Reference proteome</keyword>
<feature type="transmembrane region" description="Helical" evidence="8">
    <location>
        <begin position="61"/>
        <end position="84"/>
    </location>
</feature>
<feature type="transmembrane region" description="Helical" evidence="8">
    <location>
        <begin position="91"/>
        <end position="111"/>
    </location>
</feature>
<dbReference type="GO" id="GO:0005886">
    <property type="term" value="C:plasma membrane"/>
    <property type="evidence" value="ECO:0007669"/>
    <property type="project" value="UniProtKB-SubCell"/>
</dbReference>
<feature type="transmembrane region" description="Helical" evidence="8">
    <location>
        <begin position="305"/>
        <end position="326"/>
    </location>
</feature>
<feature type="transmembrane region" description="Helical" evidence="8">
    <location>
        <begin position="174"/>
        <end position="205"/>
    </location>
</feature>
<gene>
    <name evidence="9" type="ORF">DFH01_08365</name>
</gene>
<evidence type="ECO:0000313" key="10">
    <source>
        <dbReference type="Proteomes" id="UP000245765"/>
    </source>
</evidence>
<accession>A0A317FFS5</accession>
<dbReference type="GO" id="GO:0016763">
    <property type="term" value="F:pentosyltransferase activity"/>
    <property type="evidence" value="ECO:0007669"/>
    <property type="project" value="TreeGrafter"/>
</dbReference>
<feature type="transmembrane region" description="Helical" evidence="8">
    <location>
        <begin position="363"/>
        <end position="382"/>
    </location>
</feature>
<keyword evidence="7 8" id="KW-0472">Membrane</keyword>
<evidence type="ECO:0000256" key="5">
    <source>
        <dbReference type="ARBA" id="ARBA00022692"/>
    </source>
</evidence>
<dbReference type="PANTHER" id="PTHR33908:SF11">
    <property type="entry name" value="MEMBRANE PROTEIN"/>
    <property type="match status" value="1"/>
</dbReference>
<proteinExistence type="predicted"/>
<reference evidence="10" key="1">
    <citation type="submission" date="2018-05" db="EMBL/GenBank/DDBJ databases">
        <authorList>
            <person name="Du Z."/>
            <person name="Wang X."/>
        </authorList>
    </citation>
    <scope>NUCLEOTIDE SEQUENCE [LARGE SCALE GENOMIC DNA]</scope>
    <source>
        <strain evidence="10">CQN31</strain>
    </source>
</reference>
<dbReference type="Proteomes" id="UP000245765">
    <property type="component" value="Unassembled WGS sequence"/>
</dbReference>
<dbReference type="PANTHER" id="PTHR33908">
    <property type="entry name" value="MANNOSYLTRANSFERASE YKCB-RELATED"/>
    <property type="match status" value="1"/>
</dbReference>
<evidence type="ECO:0000313" key="9">
    <source>
        <dbReference type="EMBL" id="PWS36897.1"/>
    </source>
</evidence>
<evidence type="ECO:0000256" key="8">
    <source>
        <dbReference type="SAM" id="Phobius"/>
    </source>
</evidence>
<keyword evidence="2" id="KW-1003">Cell membrane</keyword>
<feature type="transmembrane region" description="Helical" evidence="8">
    <location>
        <begin position="142"/>
        <end position="162"/>
    </location>
</feature>
<feature type="transmembrane region" description="Helical" evidence="8">
    <location>
        <begin position="273"/>
        <end position="293"/>
    </location>
</feature>
<dbReference type="InterPro" id="IPR050297">
    <property type="entry name" value="LipidA_mod_glycosyltrf_83"/>
</dbReference>
<name>A0A317FFS5_9PROT</name>
<evidence type="ECO:0000256" key="7">
    <source>
        <dbReference type="ARBA" id="ARBA00023136"/>
    </source>
</evidence>
<evidence type="ECO:0000256" key="1">
    <source>
        <dbReference type="ARBA" id="ARBA00004651"/>
    </source>
</evidence>
<dbReference type="GO" id="GO:0009103">
    <property type="term" value="P:lipopolysaccharide biosynthetic process"/>
    <property type="evidence" value="ECO:0007669"/>
    <property type="project" value="UniProtKB-ARBA"/>
</dbReference>
<comment type="subcellular location">
    <subcellularLocation>
        <location evidence="1">Cell membrane</location>
        <topology evidence="1">Multi-pass membrane protein</topology>
    </subcellularLocation>
</comment>
<keyword evidence="4" id="KW-0808">Transferase</keyword>
<comment type="caution">
    <text evidence="9">The sequence shown here is derived from an EMBL/GenBank/DDBJ whole genome shotgun (WGS) entry which is preliminary data.</text>
</comment>
<evidence type="ECO:0000256" key="3">
    <source>
        <dbReference type="ARBA" id="ARBA00022676"/>
    </source>
</evidence>
<evidence type="ECO:0000256" key="4">
    <source>
        <dbReference type="ARBA" id="ARBA00022679"/>
    </source>
</evidence>
<keyword evidence="3" id="KW-0328">Glycosyltransferase</keyword>
<dbReference type="EMBL" id="QGNA01000002">
    <property type="protein sequence ID" value="PWS36897.1"/>
    <property type="molecule type" value="Genomic_DNA"/>
</dbReference>
<feature type="transmembrane region" description="Helical" evidence="8">
    <location>
        <begin position="332"/>
        <end position="351"/>
    </location>
</feature>
<feature type="transmembrane region" description="Helical" evidence="8">
    <location>
        <begin position="217"/>
        <end position="241"/>
    </location>
</feature>
<dbReference type="AlphaFoldDB" id="A0A317FFS5"/>